<dbReference type="AlphaFoldDB" id="A0AAT9FH25"/>
<sequence length="70" mass="7499">MIGFHHTQSSRLEAGGPSTPTAPPGTNAIVGHATLYTNVRDETVSHIKPLRASAVIHPRITAFFVHGRDT</sequence>
<protein>
    <submittedName>
        <fullName evidence="2">Uncharacterized protein</fullName>
    </submittedName>
</protein>
<name>A0AAT9FH25_9BACT</name>
<reference evidence="2" key="1">
    <citation type="submission" date="2024-07" db="EMBL/GenBank/DDBJ databases">
        <title>Complete genome sequence of Verrucomicrobiaceae bacterium NT6N.</title>
        <authorList>
            <person name="Huang C."/>
            <person name="Takami H."/>
            <person name="Hamasaki K."/>
        </authorList>
    </citation>
    <scope>NUCLEOTIDE SEQUENCE</scope>
    <source>
        <strain evidence="2">NT6N</strain>
    </source>
</reference>
<evidence type="ECO:0000256" key="1">
    <source>
        <dbReference type="SAM" id="MobiDB-lite"/>
    </source>
</evidence>
<evidence type="ECO:0000313" key="2">
    <source>
        <dbReference type="EMBL" id="BDS05258.1"/>
    </source>
</evidence>
<gene>
    <name evidence="2" type="ORF">NT6N_02980</name>
</gene>
<feature type="compositionally biased region" description="Low complexity" evidence="1">
    <location>
        <begin position="14"/>
        <end position="28"/>
    </location>
</feature>
<dbReference type="KEGG" id="osu:NT6N_02980"/>
<accession>A0AAT9FH25</accession>
<organism evidence="2">
    <name type="scientific">Oceaniferula spumae</name>
    <dbReference type="NCBI Taxonomy" id="2979115"/>
    <lineage>
        <taxon>Bacteria</taxon>
        <taxon>Pseudomonadati</taxon>
        <taxon>Verrucomicrobiota</taxon>
        <taxon>Verrucomicrobiia</taxon>
        <taxon>Verrucomicrobiales</taxon>
        <taxon>Verrucomicrobiaceae</taxon>
        <taxon>Oceaniferula</taxon>
    </lineage>
</organism>
<feature type="compositionally biased region" description="Polar residues" evidence="1">
    <location>
        <begin position="1"/>
        <end position="11"/>
    </location>
</feature>
<dbReference type="EMBL" id="AP026866">
    <property type="protein sequence ID" value="BDS05258.1"/>
    <property type="molecule type" value="Genomic_DNA"/>
</dbReference>
<feature type="region of interest" description="Disordered" evidence="1">
    <location>
        <begin position="1"/>
        <end position="28"/>
    </location>
</feature>
<proteinExistence type="predicted"/>